<evidence type="ECO:0000256" key="8">
    <source>
        <dbReference type="PIRNR" id="PIRNR016661"/>
    </source>
</evidence>
<dbReference type="Pfam" id="PF02632">
    <property type="entry name" value="BioY"/>
    <property type="match status" value="1"/>
</dbReference>
<sequence>METTSSSKSNSNNSSSAVLAPISDSGQSGATYWIRGIVFTALFAALFIAFGYISIPLGFTTVPITLQTFAIMLAGGLLGARFGFWSIAIVVILTAFGLPLLHGNGGLGVIFGATGGYIWMFPLSALFIGLASDRIFARTNKLNRSQYVMLFLSLVLFSVILAYVGGVPWLAYKANYSFAKAMVNGCYPFLFGDMVKAIAATFLIATLRPLLPKLR</sequence>
<feature type="transmembrane region" description="Helical" evidence="9">
    <location>
        <begin position="116"/>
        <end position="136"/>
    </location>
</feature>
<dbReference type="Gene3D" id="1.10.1760.20">
    <property type="match status" value="1"/>
</dbReference>
<dbReference type="InterPro" id="IPR003784">
    <property type="entry name" value="BioY"/>
</dbReference>
<dbReference type="PANTHER" id="PTHR34295">
    <property type="entry name" value="BIOTIN TRANSPORTER BIOY"/>
    <property type="match status" value="1"/>
</dbReference>
<keyword evidence="3 8" id="KW-0813">Transport</keyword>
<keyword evidence="4 8" id="KW-1003">Cell membrane</keyword>
<keyword evidence="7 8" id="KW-0472">Membrane</keyword>
<reference evidence="10 11" key="1">
    <citation type="submission" date="2021-04" db="EMBL/GenBank/DDBJ databases">
        <title>Paenibacillus sp. DLE-14 whole genome sequence.</title>
        <authorList>
            <person name="Ham Y.J."/>
        </authorList>
    </citation>
    <scope>NUCLEOTIDE SEQUENCE [LARGE SCALE GENOMIC DNA]</scope>
    <source>
        <strain evidence="10 11">DLE-14</strain>
    </source>
</reference>
<evidence type="ECO:0000256" key="2">
    <source>
        <dbReference type="ARBA" id="ARBA00010692"/>
    </source>
</evidence>
<comment type="subcellular location">
    <subcellularLocation>
        <location evidence="1 8">Cell membrane</location>
        <topology evidence="1 8">Multi-pass membrane protein</topology>
    </subcellularLocation>
</comment>
<dbReference type="Proteomes" id="UP000673394">
    <property type="component" value="Unassembled WGS sequence"/>
</dbReference>
<evidence type="ECO:0000256" key="7">
    <source>
        <dbReference type="ARBA" id="ARBA00023136"/>
    </source>
</evidence>
<comment type="similarity">
    <text evidence="2 8">Belongs to the BioY family.</text>
</comment>
<evidence type="ECO:0000313" key="10">
    <source>
        <dbReference type="EMBL" id="MBP3963275.1"/>
    </source>
</evidence>
<keyword evidence="11" id="KW-1185">Reference proteome</keyword>
<gene>
    <name evidence="10" type="ORF">I8J30_11230</name>
</gene>
<proteinExistence type="inferred from homology"/>
<evidence type="ECO:0000313" key="11">
    <source>
        <dbReference type="Proteomes" id="UP000673394"/>
    </source>
</evidence>
<feature type="transmembrane region" description="Helical" evidence="9">
    <location>
        <begin position="32"/>
        <end position="57"/>
    </location>
</feature>
<dbReference type="PANTHER" id="PTHR34295:SF4">
    <property type="entry name" value="BIOTIN TRANSPORTER BIOY-RELATED"/>
    <property type="match status" value="1"/>
</dbReference>
<dbReference type="RefSeq" id="WP_210658240.1">
    <property type="nucleotide sequence ID" value="NZ_JAGKSP010000003.1"/>
</dbReference>
<evidence type="ECO:0000256" key="5">
    <source>
        <dbReference type="ARBA" id="ARBA00022692"/>
    </source>
</evidence>
<feature type="transmembrane region" description="Helical" evidence="9">
    <location>
        <begin position="69"/>
        <end position="96"/>
    </location>
</feature>
<evidence type="ECO:0000256" key="9">
    <source>
        <dbReference type="SAM" id="Phobius"/>
    </source>
</evidence>
<keyword evidence="5 9" id="KW-0812">Transmembrane</keyword>
<dbReference type="PIRSF" id="PIRSF016661">
    <property type="entry name" value="BioY"/>
    <property type="match status" value="1"/>
</dbReference>
<accession>A0ABS5CCW7</accession>
<protein>
    <recommendedName>
        <fullName evidence="8">Biotin transporter</fullName>
    </recommendedName>
</protein>
<evidence type="ECO:0000256" key="1">
    <source>
        <dbReference type="ARBA" id="ARBA00004651"/>
    </source>
</evidence>
<keyword evidence="6 9" id="KW-1133">Transmembrane helix</keyword>
<evidence type="ECO:0000256" key="4">
    <source>
        <dbReference type="ARBA" id="ARBA00022475"/>
    </source>
</evidence>
<evidence type="ECO:0000256" key="3">
    <source>
        <dbReference type="ARBA" id="ARBA00022448"/>
    </source>
</evidence>
<feature type="transmembrane region" description="Helical" evidence="9">
    <location>
        <begin position="148"/>
        <end position="169"/>
    </location>
</feature>
<name>A0ABS5CCW7_9BACL</name>
<evidence type="ECO:0000256" key="6">
    <source>
        <dbReference type="ARBA" id="ARBA00022989"/>
    </source>
</evidence>
<dbReference type="EMBL" id="JAGKSP010000003">
    <property type="protein sequence ID" value="MBP3963275.1"/>
    <property type="molecule type" value="Genomic_DNA"/>
</dbReference>
<organism evidence="10 11">
    <name type="scientific">Paenibacillus lignilyticus</name>
    <dbReference type="NCBI Taxonomy" id="1172615"/>
    <lineage>
        <taxon>Bacteria</taxon>
        <taxon>Bacillati</taxon>
        <taxon>Bacillota</taxon>
        <taxon>Bacilli</taxon>
        <taxon>Bacillales</taxon>
        <taxon>Paenibacillaceae</taxon>
        <taxon>Paenibacillus</taxon>
    </lineage>
</organism>
<feature type="transmembrane region" description="Helical" evidence="9">
    <location>
        <begin position="189"/>
        <end position="211"/>
    </location>
</feature>
<comment type="caution">
    <text evidence="10">The sequence shown here is derived from an EMBL/GenBank/DDBJ whole genome shotgun (WGS) entry which is preliminary data.</text>
</comment>